<dbReference type="InterPro" id="IPR024083">
    <property type="entry name" value="Fumarase/histidase_N"/>
</dbReference>
<accession>A0A0X8FLA5</accession>
<evidence type="ECO:0000256" key="6">
    <source>
        <dbReference type="HAMAP-Rule" id="MF_00006"/>
    </source>
</evidence>
<evidence type="ECO:0000256" key="3">
    <source>
        <dbReference type="ARBA" id="ARBA00022571"/>
    </source>
</evidence>
<dbReference type="Gene3D" id="1.10.275.10">
    <property type="entry name" value="Fumarase/aspartase (N-terminal domain)"/>
    <property type="match status" value="1"/>
</dbReference>
<dbReference type="OrthoDB" id="9769623at2"/>
<evidence type="ECO:0000256" key="2">
    <source>
        <dbReference type="ARBA" id="ARBA00012338"/>
    </source>
</evidence>
<dbReference type="GO" id="GO:0004056">
    <property type="term" value="F:argininosuccinate lyase activity"/>
    <property type="evidence" value="ECO:0007669"/>
    <property type="project" value="UniProtKB-UniRule"/>
</dbReference>
<keyword evidence="5 6" id="KW-0456">Lyase</keyword>
<dbReference type="Gene3D" id="1.20.200.10">
    <property type="entry name" value="Fumarase/aspartase (Central domain)"/>
    <property type="match status" value="1"/>
</dbReference>
<organism evidence="7 8">
    <name type="scientific">Aerococcus urinaehominis</name>
    <dbReference type="NCBI Taxonomy" id="128944"/>
    <lineage>
        <taxon>Bacteria</taxon>
        <taxon>Bacillati</taxon>
        <taxon>Bacillota</taxon>
        <taxon>Bacilli</taxon>
        <taxon>Lactobacillales</taxon>
        <taxon>Aerococcaceae</taxon>
        <taxon>Aerococcus</taxon>
    </lineage>
</organism>
<dbReference type="RefSeq" id="WP_067979082.1">
    <property type="nucleotide sequence ID" value="NZ_CP014163.1"/>
</dbReference>
<dbReference type="PROSITE" id="PS00163">
    <property type="entry name" value="FUMARATE_LYASES"/>
    <property type="match status" value="1"/>
</dbReference>
<reference evidence="8" key="2">
    <citation type="submission" date="2016-01" db="EMBL/GenBank/DDBJ databases">
        <title>Six Aerococcus type strain genome sequencing and assembly using PacBio and Illumina Hiseq.</title>
        <authorList>
            <person name="Carkaci D."/>
            <person name="Dargis R."/>
            <person name="Nielsen X.C."/>
            <person name="Skovgaard O."/>
            <person name="Fuursted K."/>
            <person name="Christensen J.J."/>
        </authorList>
    </citation>
    <scope>NUCLEOTIDE SEQUENCE [LARGE SCALE GENOMIC DNA]</scope>
    <source>
        <strain evidence="8">CCUG42038B</strain>
    </source>
</reference>
<comment type="pathway">
    <text evidence="1 6">Amino-acid biosynthesis; L-arginine biosynthesis; L-arginine from L-ornithine and carbamoyl phosphate: step 3/3.</text>
</comment>
<dbReference type="GO" id="GO:0005829">
    <property type="term" value="C:cytosol"/>
    <property type="evidence" value="ECO:0007669"/>
    <property type="project" value="TreeGrafter"/>
</dbReference>
<dbReference type="EMBL" id="CP014163">
    <property type="protein sequence ID" value="AMB99407.1"/>
    <property type="molecule type" value="Genomic_DNA"/>
</dbReference>
<protein>
    <recommendedName>
        <fullName evidence="2 6">Argininosuccinate lyase</fullName>
        <shortName evidence="6">ASAL</shortName>
        <ecNumber evidence="2 6">4.3.2.1</ecNumber>
    </recommendedName>
    <alternativeName>
        <fullName evidence="6">Arginosuccinase</fullName>
    </alternativeName>
</protein>
<keyword evidence="6" id="KW-0963">Cytoplasm</keyword>
<comment type="subcellular location">
    <subcellularLocation>
        <location evidence="6">Cytoplasm</location>
    </subcellularLocation>
</comment>
<evidence type="ECO:0000313" key="8">
    <source>
        <dbReference type="Proteomes" id="UP000062260"/>
    </source>
</evidence>
<evidence type="ECO:0000256" key="4">
    <source>
        <dbReference type="ARBA" id="ARBA00022605"/>
    </source>
</evidence>
<gene>
    <name evidence="6" type="primary">argH</name>
    <name evidence="7" type="ORF">AWM75_05095</name>
</gene>
<evidence type="ECO:0000256" key="1">
    <source>
        <dbReference type="ARBA" id="ARBA00004941"/>
    </source>
</evidence>
<dbReference type="NCBIfam" id="TIGR00838">
    <property type="entry name" value="argH"/>
    <property type="match status" value="1"/>
</dbReference>
<reference evidence="7 8" key="1">
    <citation type="journal article" date="2016" name="Genome Announc.">
        <title>Complete Genome Sequences of Aerococcus christensenii CCUG 28831T, Aerococcus sanguinicola CCUG 43001T, Aerococcus urinae CCUG 36881T, Aerococcus urinaeequi CCUG 28094T, Aerococcus urinaehominis CCUG 42038 BT, and Aerococcus viridans CCUG 4311T.</title>
        <authorList>
            <person name="Carkaci D."/>
            <person name="Dargis R."/>
            <person name="Nielsen X.C."/>
            <person name="Skovgaard O."/>
            <person name="Fuursted K."/>
            <person name="Christensen J.J."/>
        </authorList>
    </citation>
    <scope>NUCLEOTIDE SEQUENCE [LARGE SCALE GENOMIC DNA]</scope>
    <source>
        <strain evidence="7 8">CCUG42038B</strain>
    </source>
</reference>
<dbReference type="FunFam" id="1.20.200.10:FF:000015">
    <property type="entry name" value="argininosuccinate lyase isoform X2"/>
    <property type="match status" value="1"/>
</dbReference>
<dbReference type="AlphaFoldDB" id="A0A0X8FLA5"/>
<dbReference type="EC" id="4.3.2.1" evidence="2 6"/>
<dbReference type="STRING" id="128944.AWM75_05095"/>
<proteinExistence type="inferred from homology"/>
<evidence type="ECO:0000256" key="5">
    <source>
        <dbReference type="ARBA" id="ARBA00023239"/>
    </source>
</evidence>
<dbReference type="InterPro" id="IPR000362">
    <property type="entry name" value="Fumarate_lyase_fam"/>
</dbReference>
<keyword evidence="4 6" id="KW-0028">Amino-acid biosynthesis</keyword>
<keyword evidence="3 6" id="KW-0055">Arginine biosynthesis</keyword>
<dbReference type="PANTHER" id="PTHR43814">
    <property type="entry name" value="ARGININOSUCCINATE LYASE"/>
    <property type="match status" value="1"/>
</dbReference>
<dbReference type="UniPathway" id="UPA00068">
    <property type="reaction ID" value="UER00114"/>
</dbReference>
<dbReference type="InterPro" id="IPR020557">
    <property type="entry name" value="Fumarate_lyase_CS"/>
</dbReference>
<sequence length="463" mass="52489">MAIWSNKFHDAMSNQAYNFNQSIHIDDRLLDADLRGSMAHAEMLGRQQIILQEEAEDLLQELRKMRKEYAEGQLAIDYDEEDIHSFIEAELTRRLGSTGKKIHTGRSRNDQVATALKIYCMDEIDILSEKLSDAILAFCDKANHHLETIMPGYTHLQRAQPITYAHYLMAYVEMLFRDYDRLQDVKKRISAGMPLGAGALATSTFPLDRDFTAFSLGFTDYADNSLDAVSDRDYSIELLSALSIMSMHLSRYAEETIIWTSQEFNFISLKDTFSTGSSIMPQKKNADIHELMRGKTGRVFGDLMAVLTIMKGIPLAYNKDIQEEKERLFDGIDTMKAMISLIPAMLAETVVNEDVMYAAAGQGFINATDCADYLAAKGVPFRDAYQQTGDIIQYCIENDETLESLSVAEYKQFNRQFEEDIYDAIDLKNCTFRRNVPGGPAPERVKDHIKAVTSYFGLDLSQQ</sequence>
<dbReference type="GO" id="GO:0042450">
    <property type="term" value="P:L-arginine biosynthetic process via ornithine"/>
    <property type="evidence" value="ECO:0007669"/>
    <property type="project" value="UniProtKB-UniRule"/>
</dbReference>
<dbReference type="Proteomes" id="UP000062260">
    <property type="component" value="Chromosome"/>
</dbReference>
<dbReference type="InterPro" id="IPR009049">
    <property type="entry name" value="Argininosuccinate_lyase"/>
</dbReference>
<dbReference type="CDD" id="cd01359">
    <property type="entry name" value="Argininosuccinate_lyase"/>
    <property type="match status" value="1"/>
</dbReference>
<dbReference type="Pfam" id="PF14698">
    <property type="entry name" value="ASL_C2"/>
    <property type="match status" value="1"/>
</dbReference>
<dbReference type="Pfam" id="PF00206">
    <property type="entry name" value="Lyase_1"/>
    <property type="match status" value="1"/>
</dbReference>
<dbReference type="PRINTS" id="PR00149">
    <property type="entry name" value="FUMRATELYASE"/>
</dbReference>
<dbReference type="FunFam" id="1.10.40.30:FF:000001">
    <property type="entry name" value="Argininosuccinate lyase"/>
    <property type="match status" value="1"/>
</dbReference>
<evidence type="ECO:0000313" key="7">
    <source>
        <dbReference type="EMBL" id="AMB99407.1"/>
    </source>
</evidence>
<dbReference type="InterPro" id="IPR029419">
    <property type="entry name" value="Arg_succ_lyase_C"/>
</dbReference>
<dbReference type="PANTHER" id="PTHR43814:SF1">
    <property type="entry name" value="ARGININOSUCCINATE LYASE"/>
    <property type="match status" value="1"/>
</dbReference>
<dbReference type="SUPFAM" id="SSF48557">
    <property type="entry name" value="L-aspartase-like"/>
    <property type="match status" value="1"/>
</dbReference>
<comment type="catalytic activity">
    <reaction evidence="6">
        <text>2-(N(omega)-L-arginino)succinate = fumarate + L-arginine</text>
        <dbReference type="Rhea" id="RHEA:24020"/>
        <dbReference type="ChEBI" id="CHEBI:29806"/>
        <dbReference type="ChEBI" id="CHEBI:32682"/>
        <dbReference type="ChEBI" id="CHEBI:57472"/>
        <dbReference type="EC" id="4.3.2.1"/>
    </reaction>
</comment>
<dbReference type="Gene3D" id="1.10.40.30">
    <property type="entry name" value="Fumarase/aspartase (C-terminal domain)"/>
    <property type="match status" value="1"/>
</dbReference>
<dbReference type="InterPro" id="IPR022761">
    <property type="entry name" value="Fumarate_lyase_N"/>
</dbReference>
<dbReference type="KEGG" id="auh:AWM75_05095"/>
<name>A0A0X8FLA5_9LACT</name>
<dbReference type="InterPro" id="IPR008948">
    <property type="entry name" value="L-Aspartase-like"/>
</dbReference>
<comment type="similarity">
    <text evidence="6">Belongs to the lyase 1 family. Argininosuccinate lyase subfamily.</text>
</comment>
<keyword evidence="8" id="KW-1185">Reference proteome</keyword>
<dbReference type="PRINTS" id="PR00145">
    <property type="entry name" value="ARGSUCLYASE"/>
</dbReference>
<dbReference type="HAMAP" id="MF_00006">
    <property type="entry name" value="Arg_succ_lyase"/>
    <property type="match status" value="1"/>
</dbReference>